<protein>
    <recommendedName>
        <fullName evidence="5">TRAP transporter substrate-binding protein</fullName>
    </recommendedName>
</protein>
<evidence type="ECO:0000256" key="3">
    <source>
        <dbReference type="ARBA" id="ARBA00022729"/>
    </source>
</evidence>
<comment type="similarity">
    <text evidence="1">Belongs to the bacterial solute-binding protein 7 family.</text>
</comment>
<dbReference type="Gene3D" id="3.40.190.170">
    <property type="entry name" value="Bacterial extracellular solute-binding protein, family 7"/>
    <property type="match status" value="1"/>
</dbReference>
<dbReference type="InterPro" id="IPR018389">
    <property type="entry name" value="DctP_fam"/>
</dbReference>
<dbReference type="PANTHER" id="PTHR33376">
    <property type="match status" value="1"/>
</dbReference>
<gene>
    <name evidence="4" type="ORF">METZ01_LOCUS59887</name>
</gene>
<sequence length="329" mass="36269">MSTRHGLGTVLLAAVLLVSSCASGDPDVFIIKVASSAPADEPGSRALQRFVDVLNGAAPGRVEARLFAASALGNDRDVTEGLKLGTVEMQMASNSTLATFVPEMYVFEMPFLFEDNEHMFAVLDSEIGESFRPALEREGFHLMGYFTFGLRHIMTTEKPIGTMADLGGLKIRTMESPPHLDAFAAFGANPLPMAYNELYTSLETGVIDGAEAANSNYFSKKFYEVAPYWAQVGWLRLVAPVIMSKAFYDSMPLDLQELVDKTLKDLEAYERQLYTEVDEQRLRDLEAAGVSVTYPDARAFVEASSTVYEAWLQRIGGRSQLNAILDFPR</sequence>
<evidence type="ECO:0008006" key="5">
    <source>
        <dbReference type="Google" id="ProtNLM"/>
    </source>
</evidence>
<keyword evidence="3" id="KW-0732">Signal</keyword>
<dbReference type="AlphaFoldDB" id="A0A381T070"/>
<evidence type="ECO:0000256" key="1">
    <source>
        <dbReference type="ARBA" id="ARBA00009023"/>
    </source>
</evidence>
<dbReference type="InterPro" id="IPR038404">
    <property type="entry name" value="TRAP_DctP_sf"/>
</dbReference>
<dbReference type="GO" id="GO:0055085">
    <property type="term" value="P:transmembrane transport"/>
    <property type="evidence" value="ECO:0007669"/>
    <property type="project" value="InterPro"/>
</dbReference>
<evidence type="ECO:0000313" key="4">
    <source>
        <dbReference type="EMBL" id="SVA07033.1"/>
    </source>
</evidence>
<name>A0A381T070_9ZZZZ</name>
<accession>A0A381T070</accession>
<evidence type="ECO:0000256" key="2">
    <source>
        <dbReference type="ARBA" id="ARBA00022448"/>
    </source>
</evidence>
<dbReference type="CDD" id="cd13603">
    <property type="entry name" value="PBP2_TRAP_Siap_TeaA_like"/>
    <property type="match status" value="1"/>
</dbReference>
<dbReference type="NCBIfam" id="NF037995">
    <property type="entry name" value="TRAP_S1"/>
    <property type="match status" value="1"/>
</dbReference>
<proteinExistence type="inferred from homology"/>
<dbReference type="InterPro" id="IPR004682">
    <property type="entry name" value="TRAP_DctP"/>
</dbReference>
<organism evidence="4">
    <name type="scientific">marine metagenome</name>
    <dbReference type="NCBI Taxonomy" id="408172"/>
    <lineage>
        <taxon>unclassified sequences</taxon>
        <taxon>metagenomes</taxon>
        <taxon>ecological metagenomes</taxon>
    </lineage>
</organism>
<dbReference type="NCBIfam" id="TIGR00787">
    <property type="entry name" value="dctP"/>
    <property type="match status" value="1"/>
</dbReference>
<dbReference type="PANTHER" id="PTHR33376:SF7">
    <property type="entry name" value="C4-DICARBOXYLATE-BINDING PROTEIN DCTB"/>
    <property type="match status" value="1"/>
</dbReference>
<dbReference type="PIRSF" id="PIRSF006470">
    <property type="entry name" value="DctB"/>
    <property type="match status" value="1"/>
</dbReference>
<keyword evidence="2" id="KW-0813">Transport</keyword>
<dbReference type="GO" id="GO:0030288">
    <property type="term" value="C:outer membrane-bounded periplasmic space"/>
    <property type="evidence" value="ECO:0007669"/>
    <property type="project" value="InterPro"/>
</dbReference>
<dbReference type="EMBL" id="UINC01003517">
    <property type="protein sequence ID" value="SVA07033.1"/>
    <property type="molecule type" value="Genomic_DNA"/>
</dbReference>
<reference evidence="4" key="1">
    <citation type="submission" date="2018-05" db="EMBL/GenBank/DDBJ databases">
        <authorList>
            <person name="Lanie J.A."/>
            <person name="Ng W.-L."/>
            <person name="Kazmierczak K.M."/>
            <person name="Andrzejewski T.M."/>
            <person name="Davidsen T.M."/>
            <person name="Wayne K.J."/>
            <person name="Tettelin H."/>
            <person name="Glass J.I."/>
            <person name="Rusch D."/>
            <person name="Podicherti R."/>
            <person name="Tsui H.-C.T."/>
            <person name="Winkler M.E."/>
        </authorList>
    </citation>
    <scope>NUCLEOTIDE SEQUENCE</scope>
</reference>
<dbReference type="Pfam" id="PF03480">
    <property type="entry name" value="DctP"/>
    <property type="match status" value="1"/>
</dbReference>
<dbReference type="PROSITE" id="PS51257">
    <property type="entry name" value="PROKAR_LIPOPROTEIN"/>
    <property type="match status" value="1"/>
</dbReference>